<dbReference type="EMBL" id="CACRXK020025042">
    <property type="protein sequence ID" value="CAB4039182.1"/>
    <property type="molecule type" value="Genomic_DNA"/>
</dbReference>
<sequence length="462" mass="50650">KGKFVKPLIYSPMQIAEASCLSTLLPVGIDDEGNTQWKSTKEILLDKRPHGRTPSVNILLQDTKQSYFDPILYNRITGETIRDAANKIQGSAGPSGVDAHLWRRFCLSYKTASSDLCNALAGVARRLCTKSVLPEEDTEGMLLVDASNAFNTLNRNEALHNIHATCPAISTMLNNTYKAPVRMFVTGGGEISSMEETTQGDPLAIAMYAPVSRQALKQLFHALNHIWDSEDTEGMLLVDATNAFNTLNRNEALHNIHATCPAISTMLNNTYKAPVRMFVTGGGEISSMEETTQGDPLAIAMYAPVSRQALKQLFHALNHIWDSEDTEGMLLVDATNAFNTLNRNEALHNIHATCPAISTMLNNTYKAPVRMFVTGGGEISSMEETTQGDPLAIAIKTTMVVKEECLDRAKELFENTGITITTDGHKMLGAACGKRLFVEGYVADKIKEWDEEIMTLSTIAES</sequence>
<dbReference type="PANTHER" id="PTHR48462:SF1">
    <property type="entry name" value="PROTEIN, PUTATIVE-RELATED"/>
    <property type="match status" value="1"/>
</dbReference>
<name>A0A7D9LU24_PARCT</name>
<evidence type="ECO:0000313" key="2">
    <source>
        <dbReference type="Proteomes" id="UP001152795"/>
    </source>
</evidence>
<dbReference type="PANTHER" id="PTHR48462">
    <property type="entry name" value="PROTEIN, PUTATIVE-RELATED"/>
    <property type="match status" value="1"/>
</dbReference>
<evidence type="ECO:0000313" key="1">
    <source>
        <dbReference type="EMBL" id="CAB4039182.1"/>
    </source>
</evidence>
<dbReference type="Proteomes" id="UP001152795">
    <property type="component" value="Unassembled WGS sequence"/>
</dbReference>
<organism evidence="1 2">
    <name type="scientific">Paramuricea clavata</name>
    <name type="common">Red gorgonian</name>
    <name type="synonym">Violescent sea-whip</name>
    <dbReference type="NCBI Taxonomy" id="317549"/>
    <lineage>
        <taxon>Eukaryota</taxon>
        <taxon>Metazoa</taxon>
        <taxon>Cnidaria</taxon>
        <taxon>Anthozoa</taxon>
        <taxon>Octocorallia</taxon>
        <taxon>Malacalcyonacea</taxon>
        <taxon>Plexauridae</taxon>
        <taxon>Paramuricea</taxon>
    </lineage>
</organism>
<keyword evidence="2" id="KW-1185">Reference proteome</keyword>
<feature type="non-terminal residue" evidence="1">
    <location>
        <position position="1"/>
    </location>
</feature>
<gene>
    <name evidence="1" type="ORF">PACLA_8A042724</name>
</gene>
<accession>A0A7D9LU24</accession>
<comment type="caution">
    <text evidence="1">The sequence shown here is derived from an EMBL/GenBank/DDBJ whole genome shotgun (WGS) entry which is preliminary data.</text>
</comment>
<dbReference type="OrthoDB" id="7485566at2759"/>
<protein>
    <submittedName>
        <fullName evidence="1">Uncharacterized protein</fullName>
    </submittedName>
</protein>
<dbReference type="AlphaFoldDB" id="A0A7D9LU24"/>
<proteinExistence type="predicted"/>
<reference evidence="1" key="1">
    <citation type="submission" date="2020-04" db="EMBL/GenBank/DDBJ databases">
        <authorList>
            <person name="Alioto T."/>
            <person name="Alioto T."/>
            <person name="Gomez Garrido J."/>
        </authorList>
    </citation>
    <scope>NUCLEOTIDE SEQUENCE</scope>
    <source>
        <strain evidence="1">A484AB</strain>
    </source>
</reference>